<keyword evidence="3" id="KW-1185">Reference proteome</keyword>
<dbReference type="Pfam" id="PF01381">
    <property type="entry name" value="HTH_3"/>
    <property type="match status" value="1"/>
</dbReference>
<organism evidence="2 3">
    <name type="scientific">Blautia caecimuris</name>
    <dbReference type="NCBI Taxonomy" id="1796615"/>
    <lineage>
        <taxon>Bacteria</taxon>
        <taxon>Bacillati</taxon>
        <taxon>Bacillota</taxon>
        <taxon>Clostridia</taxon>
        <taxon>Lachnospirales</taxon>
        <taxon>Lachnospiraceae</taxon>
        <taxon>Blautia</taxon>
    </lineage>
</organism>
<dbReference type="InterPro" id="IPR001387">
    <property type="entry name" value="Cro/C1-type_HTH"/>
</dbReference>
<gene>
    <name evidence="2" type="ORF">ABID24_001596</name>
</gene>
<reference evidence="2 3" key="1">
    <citation type="submission" date="2024-06" db="EMBL/GenBank/DDBJ databases">
        <title>Genomic Encyclopedia of Type Strains, Phase IV (KMG-IV): sequencing the most valuable type-strain genomes for metagenomic binning, comparative biology and taxonomic classification.</title>
        <authorList>
            <person name="Goeker M."/>
        </authorList>
    </citation>
    <scope>NUCLEOTIDE SEQUENCE [LARGE SCALE GENOMIC DNA]</scope>
    <source>
        <strain evidence="2 3">DSM 29492</strain>
    </source>
</reference>
<feature type="domain" description="HTH cro/C1-type" evidence="1">
    <location>
        <begin position="13"/>
        <end position="68"/>
    </location>
</feature>
<evidence type="ECO:0000259" key="1">
    <source>
        <dbReference type="PROSITE" id="PS50943"/>
    </source>
</evidence>
<dbReference type="PROSITE" id="PS50943">
    <property type="entry name" value="HTH_CROC1"/>
    <property type="match status" value="1"/>
</dbReference>
<accession>A0ABV2M1K8</accession>
<name>A0ABV2M1K8_9FIRM</name>
<comment type="caution">
    <text evidence="2">The sequence shown here is derived from an EMBL/GenBank/DDBJ whole genome shotgun (WGS) entry which is preliminary data.</text>
</comment>
<dbReference type="Gene3D" id="1.10.260.40">
    <property type="entry name" value="lambda repressor-like DNA-binding domains"/>
    <property type="match status" value="1"/>
</dbReference>
<sequence length="271" mass="31357">MKSLPADNIHQRLSDLRNGTGKSQQEVADELNIQASVLSRIERGETKAVSHDLVIKFAEYYNVSTDYLLCISDIRIRRNVELEELGLTNKALLQLLQGNVNGDILSRLLEHRYFPQLLDTINSYFTEEHNAGFANRNAVIDMGTASLRELIKENPDCKIETQHGIREINAQKITGTEADIEKIKSIFLVILKDIKKEFDIPFSDVSSEELQKQLANMRKQALFQKKKNPKFNETNMAKLVMNMFQNMGMDLDEYEQELFQKMMVHMFQRKR</sequence>
<dbReference type="CDD" id="cd00093">
    <property type="entry name" value="HTH_XRE"/>
    <property type="match status" value="1"/>
</dbReference>
<dbReference type="RefSeq" id="WP_257464510.1">
    <property type="nucleotide sequence ID" value="NZ_JANJZT010000009.1"/>
</dbReference>
<dbReference type="Proteomes" id="UP001549106">
    <property type="component" value="Unassembled WGS sequence"/>
</dbReference>
<evidence type="ECO:0000313" key="2">
    <source>
        <dbReference type="EMBL" id="MET3750350.1"/>
    </source>
</evidence>
<dbReference type="SUPFAM" id="SSF47413">
    <property type="entry name" value="lambda repressor-like DNA-binding domains"/>
    <property type="match status" value="1"/>
</dbReference>
<dbReference type="InterPro" id="IPR010982">
    <property type="entry name" value="Lambda_DNA-bd_dom_sf"/>
</dbReference>
<dbReference type="SMART" id="SM00530">
    <property type="entry name" value="HTH_XRE"/>
    <property type="match status" value="1"/>
</dbReference>
<dbReference type="EMBL" id="JBEPMJ010000009">
    <property type="protein sequence ID" value="MET3750350.1"/>
    <property type="molecule type" value="Genomic_DNA"/>
</dbReference>
<protein>
    <submittedName>
        <fullName evidence="2">Transcriptional regulator with XRE-family HTH domain</fullName>
    </submittedName>
</protein>
<evidence type="ECO:0000313" key="3">
    <source>
        <dbReference type="Proteomes" id="UP001549106"/>
    </source>
</evidence>
<proteinExistence type="predicted"/>